<dbReference type="FunCoup" id="C4JQS8">
    <property type="interactions" value="124"/>
</dbReference>
<reference evidence="3" key="1">
    <citation type="journal article" date="2009" name="Genome Res.">
        <title>Comparative genomic analyses of the human fungal pathogens Coccidioides and their relatives.</title>
        <authorList>
            <person name="Sharpton T.J."/>
            <person name="Stajich J.E."/>
            <person name="Rounsley S.D."/>
            <person name="Gardner M.J."/>
            <person name="Wortman J.R."/>
            <person name="Jordar V.S."/>
            <person name="Maiti R."/>
            <person name="Kodira C.D."/>
            <person name="Neafsey D.E."/>
            <person name="Zeng Q."/>
            <person name="Hung C.-Y."/>
            <person name="McMahan C."/>
            <person name="Muszewska A."/>
            <person name="Grynberg M."/>
            <person name="Mandel M.A."/>
            <person name="Kellner E.M."/>
            <person name="Barker B.M."/>
            <person name="Galgiani J.N."/>
            <person name="Orbach M.J."/>
            <person name="Kirkland T.N."/>
            <person name="Cole G.T."/>
            <person name="Henn M.R."/>
            <person name="Birren B.W."/>
            <person name="Taylor J.W."/>
        </authorList>
    </citation>
    <scope>NUCLEOTIDE SEQUENCE [LARGE SCALE GENOMIC DNA]</scope>
    <source>
        <strain evidence="3">UAMH 1704</strain>
    </source>
</reference>
<dbReference type="VEuPathDB" id="FungiDB:UREG_03410"/>
<dbReference type="OrthoDB" id="17089at2759"/>
<sequence length="309" mass="35791">MRKYFNILQFFDRPISHSLCLSCQSLNQRQTARYISSTFQRQKTSGSASTSQLDEFTPQPLSRPLGLPYPPEIGQNTGNDTRTLGQRTNDFINREKHMERRVQLSKEFSKPYFRDWVRMRHHKGKTFLSNSRNFRRDKALYFPNLFGRTLDRLSPMQNTTPVLQGKISVVSIFSSLWAERQTASFIGEKQNPRLHHILQESNGVAQEVAVNVEDNWLKALLVQSFMANLRRKLPEAKHRRYFLVTKGFTDHLREQIGVMNSKVGYVYLLDQACRIRWAGSSIAAPTEIESLNAGLKRLVEEHQQNSITT</sequence>
<dbReference type="AlphaFoldDB" id="C4JQS8"/>
<dbReference type="HOGENOM" id="CLU_047290_0_0_1"/>
<keyword evidence="3" id="KW-1185">Reference proteome</keyword>
<evidence type="ECO:0000313" key="3">
    <source>
        <dbReference type="Proteomes" id="UP000002058"/>
    </source>
</evidence>
<dbReference type="PANTHER" id="PTHR28106">
    <property type="entry name" value="MITOCHONDRIAL ATPASE COMPLEX SUBUNIT ATP10"/>
    <property type="match status" value="1"/>
</dbReference>
<evidence type="ECO:0000313" key="2">
    <source>
        <dbReference type="EMBL" id="EEP78564.1"/>
    </source>
</evidence>
<dbReference type="GeneID" id="8440250"/>
<dbReference type="GO" id="GO:0033615">
    <property type="term" value="P:mitochondrial proton-transporting ATP synthase complex assembly"/>
    <property type="evidence" value="ECO:0007669"/>
    <property type="project" value="TreeGrafter"/>
</dbReference>
<dbReference type="InterPro" id="IPR007849">
    <property type="entry name" value="ATP10"/>
</dbReference>
<dbReference type="OMA" id="YFPNFHG"/>
<accession>C4JQS8</accession>
<dbReference type="PANTHER" id="PTHR28106:SF1">
    <property type="entry name" value="MITOCHONDRIAL ATPASE COMPLEX SUBUNIT ATP10"/>
    <property type="match status" value="1"/>
</dbReference>
<evidence type="ECO:0000256" key="1">
    <source>
        <dbReference type="SAM" id="MobiDB-lite"/>
    </source>
</evidence>
<proteinExistence type="predicted"/>
<dbReference type="GO" id="GO:0005743">
    <property type="term" value="C:mitochondrial inner membrane"/>
    <property type="evidence" value="ECO:0007669"/>
    <property type="project" value="TreeGrafter"/>
</dbReference>
<dbReference type="InParanoid" id="C4JQS8"/>
<dbReference type="STRING" id="336963.C4JQS8"/>
<feature type="region of interest" description="Disordered" evidence="1">
    <location>
        <begin position="41"/>
        <end position="85"/>
    </location>
</feature>
<evidence type="ECO:0008006" key="4">
    <source>
        <dbReference type="Google" id="ProtNLM"/>
    </source>
</evidence>
<dbReference type="Proteomes" id="UP000002058">
    <property type="component" value="Unassembled WGS sequence"/>
</dbReference>
<feature type="compositionally biased region" description="Polar residues" evidence="1">
    <location>
        <begin position="41"/>
        <end position="54"/>
    </location>
</feature>
<gene>
    <name evidence="2" type="ORF">UREG_03410</name>
</gene>
<name>C4JQS8_UNCRE</name>
<dbReference type="eggNOG" id="KOG4614">
    <property type="taxonomic scope" value="Eukaryota"/>
</dbReference>
<dbReference type="EMBL" id="CH476616">
    <property type="protein sequence ID" value="EEP78564.1"/>
    <property type="molecule type" value="Genomic_DNA"/>
</dbReference>
<feature type="compositionally biased region" description="Polar residues" evidence="1">
    <location>
        <begin position="74"/>
        <end position="85"/>
    </location>
</feature>
<dbReference type="RefSeq" id="XP_002543893.1">
    <property type="nucleotide sequence ID" value="XM_002543847.1"/>
</dbReference>
<protein>
    <recommendedName>
        <fullName evidence="4">Mitochondrial ATPase complex subunit ATP10</fullName>
    </recommendedName>
</protein>
<dbReference type="KEGG" id="ure:UREG_03410"/>
<dbReference type="Pfam" id="PF05176">
    <property type="entry name" value="ATP-synt_10"/>
    <property type="match status" value="1"/>
</dbReference>
<organism evidence="2 3">
    <name type="scientific">Uncinocarpus reesii (strain UAMH 1704)</name>
    <dbReference type="NCBI Taxonomy" id="336963"/>
    <lineage>
        <taxon>Eukaryota</taxon>
        <taxon>Fungi</taxon>
        <taxon>Dikarya</taxon>
        <taxon>Ascomycota</taxon>
        <taxon>Pezizomycotina</taxon>
        <taxon>Eurotiomycetes</taxon>
        <taxon>Eurotiomycetidae</taxon>
        <taxon>Onygenales</taxon>
        <taxon>Onygenaceae</taxon>
        <taxon>Uncinocarpus</taxon>
    </lineage>
</organism>